<reference evidence="2 3" key="1">
    <citation type="submission" date="2016-11" db="EMBL/GenBank/DDBJ databases">
        <authorList>
            <person name="Jaros S."/>
            <person name="Januszkiewicz K."/>
            <person name="Wedrychowicz H."/>
        </authorList>
    </citation>
    <scope>NUCLEOTIDE SEQUENCE [LARGE SCALE GENOMIC DNA]</scope>
    <source>
        <strain evidence="2 3">BPI-34</strain>
    </source>
</reference>
<reference evidence="1" key="2">
    <citation type="submission" date="2021-08" db="EMBL/GenBank/DDBJ databases">
        <title>Prevotella lacticifex sp. nov., isolated from rumen of cow.</title>
        <authorList>
            <person name="Shinkai T."/>
            <person name="Ikeyama N."/>
            <person name="Kumagai M."/>
            <person name="Ohmori H."/>
            <person name="Sakamoto M."/>
            <person name="Ohkuma M."/>
            <person name="Mitsumori M."/>
        </authorList>
    </citation>
    <scope>NUCLEOTIDE SEQUENCE</scope>
    <source>
        <strain evidence="1">JCM 8259</strain>
    </source>
</reference>
<gene>
    <name evidence="1" type="ORF">PRMUPPPA20_23610</name>
    <name evidence="2" type="ORF">SAMN04488494_0331</name>
</gene>
<name>A0A1M7P412_XYLRU</name>
<dbReference type="RefSeq" id="WP_041386060.1">
    <property type="nucleotide sequence ID" value="NZ_BPTT01000001.1"/>
</dbReference>
<dbReference type="AlphaFoldDB" id="A0A1M7P412"/>
<dbReference type="EMBL" id="BPTT01000001">
    <property type="protein sequence ID" value="GJG34252.1"/>
    <property type="molecule type" value="Genomic_DNA"/>
</dbReference>
<organism evidence="2 3">
    <name type="scientific">Xylanibacter ruminicola</name>
    <name type="common">Prevotella ruminicola</name>
    <dbReference type="NCBI Taxonomy" id="839"/>
    <lineage>
        <taxon>Bacteria</taxon>
        <taxon>Pseudomonadati</taxon>
        <taxon>Bacteroidota</taxon>
        <taxon>Bacteroidia</taxon>
        <taxon>Bacteroidales</taxon>
        <taxon>Prevotellaceae</taxon>
        <taxon>Xylanibacter</taxon>
    </lineage>
</organism>
<dbReference type="EMBL" id="FRCJ01000017">
    <property type="protein sequence ID" value="SHN11259.1"/>
    <property type="molecule type" value="Genomic_DNA"/>
</dbReference>
<accession>A0A1M7P412</accession>
<evidence type="ECO:0000313" key="2">
    <source>
        <dbReference type="EMBL" id="SHN11259.1"/>
    </source>
</evidence>
<dbReference type="Proteomes" id="UP000887097">
    <property type="component" value="Unassembled WGS sequence"/>
</dbReference>
<evidence type="ECO:0000313" key="1">
    <source>
        <dbReference type="EMBL" id="GJG34252.1"/>
    </source>
</evidence>
<dbReference type="GeneID" id="31501391"/>
<protein>
    <submittedName>
        <fullName evidence="2">Uncharacterized protein</fullName>
    </submittedName>
</protein>
<proteinExistence type="predicted"/>
<evidence type="ECO:0000313" key="3">
    <source>
        <dbReference type="Proteomes" id="UP000184280"/>
    </source>
</evidence>
<dbReference type="Proteomes" id="UP000184280">
    <property type="component" value="Unassembled WGS sequence"/>
</dbReference>
<sequence>MKKWVIIILAIIMLVLKYYVTSHSRIYYIPAIKMYVKVTANYYTDISYVYLSHSKEFGDNYIKFMSFDKNFPDIPLHYVDFKSVDIYTKNSSIIKEVKSSPKINYNLIDSVIDWKAQNKPLIIIYGRGNFVSFYNRERIDEDVIEQ</sequence>